<comment type="caution">
    <text evidence="1">The sequence shown here is derived from an EMBL/GenBank/DDBJ whole genome shotgun (WGS) entry which is preliminary data.</text>
</comment>
<accession>A0AC61D997</accession>
<dbReference type="Proteomes" id="UP000224460">
    <property type="component" value="Unassembled WGS sequence"/>
</dbReference>
<evidence type="ECO:0000313" key="2">
    <source>
        <dbReference type="Proteomes" id="UP000224460"/>
    </source>
</evidence>
<keyword evidence="2" id="KW-1185">Reference proteome</keyword>
<sequence length="84" mass="9903">MINRRQSYYNRPTPNENMGMNIMPSSYSNNYANEEIQELPIAMAYVPWQQWKDLYEPKEAFKRGTLFKQLDLPFYGGKGTKACQ</sequence>
<proteinExistence type="predicted"/>
<dbReference type="EMBL" id="PEDL01000022">
    <property type="protein sequence ID" value="PHV69633.1"/>
    <property type="molecule type" value="Genomic_DNA"/>
</dbReference>
<name>A0AC61D997_9FIRM</name>
<organism evidence="1 2">
    <name type="scientific">Sporanaerobium hydrogeniformans</name>
    <dbReference type="NCBI Taxonomy" id="3072179"/>
    <lineage>
        <taxon>Bacteria</taxon>
        <taxon>Bacillati</taxon>
        <taxon>Bacillota</taxon>
        <taxon>Clostridia</taxon>
        <taxon>Lachnospirales</taxon>
        <taxon>Lachnospiraceae</taxon>
        <taxon>Sporanaerobium</taxon>
    </lineage>
</organism>
<protein>
    <submittedName>
        <fullName evidence="1">Uncharacterized protein</fullName>
    </submittedName>
</protein>
<evidence type="ECO:0000313" key="1">
    <source>
        <dbReference type="EMBL" id="PHV69633.1"/>
    </source>
</evidence>
<gene>
    <name evidence="1" type="ORF">CS063_14830</name>
</gene>
<reference evidence="1" key="1">
    <citation type="submission" date="2017-10" db="EMBL/GenBank/DDBJ databases">
        <title>Genome sequence of cellulolytic Lachnospiraceae bacterium XHS1971 isolated from hotspring sediment.</title>
        <authorList>
            <person name="Vasudevan G."/>
            <person name="Joshi A.J."/>
            <person name="Hivarkar S."/>
            <person name="Lanjekar V.B."/>
            <person name="Dhakephalkar P.K."/>
            <person name="Dagar S."/>
        </authorList>
    </citation>
    <scope>NUCLEOTIDE SEQUENCE</scope>
    <source>
        <strain evidence="1">XHS1971</strain>
    </source>
</reference>